<evidence type="ECO:0008006" key="2">
    <source>
        <dbReference type="Google" id="ProtNLM"/>
    </source>
</evidence>
<proteinExistence type="predicted"/>
<dbReference type="RefSeq" id="WP_353723290.1">
    <property type="nucleotide sequence ID" value="NZ_CP159289.1"/>
</dbReference>
<dbReference type="AlphaFoldDB" id="A0AAU8FW60"/>
<name>A0AAU8FW60_9BACT</name>
<organism evidence="1">
    <name type="scientific">Dyadobacter sp. 676</name>
    <dbReference type="NCBI Taxonomy" id="3088362"/>
    <lineage>
        <taxon>Bacteria</taxon>
        <taxon>Pseudomonadati</taxon>
        <taxon>Bacteroidota</taxon>
        <taxon>Cytophagia</taxon>
        <taxon>Cytophagales</taxon>
        <taxon>Spirosomataceae</taxon>
        <taxon>Dyadobacter</taxon>
    </lineage>
</organism>
<dbReference type="InterPro" id="IPR036291">
    <property type="entry name" value="NAD(P)-bd_dom_sf"/>
</dbReference>
<dbReference type="Gene3D" id="3.40.50.720">
    <property type="entry name" value="NAD(P)-binding Rossmann-like Domain"/>
    <property type="match status" value="1"/>
</dbReference>
<accession>A0AAU8FW60</accession>
<dbReference type="EMBL" id="CP159289">
    <property type="protein sequence ID" value="XCH28064.1"/>
    <property type="molecule type" value="Genomic_DNA"/>
</dbReference>
<reference evidence="1" key="1">
    <citation type="submission" date="2024-06" db="EMBL/GenBank/DDBJ databases">
        <title>Sequencing and assembly of the genome of Dyadobacter sp. strain 676, a symbiont of Cyamopsis tetragonoloba.</title>
        <authorList>
            <person name="Guro P."/>
            <person name="Sazanova A."/>
            <person name="Kuznetsova I."/>
            <person name="Belimov A."/>
            <person name="Safronova V."/>
        </authorList>
    </citation>
    <scope>NUCLEOTIDE SEQUENCE</scope>
    <source>
        <strain evidence="1">676</strain>
    </source>
</reference>
<sequence length="102" mass="10644">METWLINKSIVIIGGTTGVGLSAAQAFVRNGANVVVVGSNPESCLLAELNLGGQCKSETGRCQAAASSIGRDSALHSRIRELRRVVSRAGRNGRAPARRSIA</sequence>
<gene>
    <name evidence="1" type="ORF">ABV298_09850</name>
</gene>
<protein>
    <recommendedName>
        <fullName evidence="2">SDR family NAD(P)-dependent oxidoreductase</fullName>
    </recommendedName>
</protein>
<evidence type="ECO:0000313" key="1">
    <source>
        <dbReference type="EMBL" id="XCH28064.1"/>
    </source>
</evidence>
<dbReference type="SUPFAM" id="SSF51735">
    <property type="entry name" value="NAD(P)-binding Rossmann-fold domains"/>
    <property type="match status" value="1"/>
</dbReference>